<evidence type="ECO:0000259" key="7">
    <source>
        <dbReference type="PROSITE" id="PS50011"/>
    </source>
</evidence>
<dbReference type="InterPro" id="IPR008266">
    <property type="entry name" value="Tyr_kinase_AS"/>
</dbReference>
<dbReference type="PANTHER" id="PTHR24345:SF0">
    <property type="entry name" value="CELL CYCLE SERINE_THREONINE-PROTEIN KINASE CDC5_MSD2"/>
    <property type="match status" value="1"/>
</dbReference>
<organism evidence="8">
    <name type="scientific">Amphora coffeiformis</name>
    <dbReference type="NCBI Taxonomy" id="265554"/>
    <lineage>
        <taxon>Eukaryota</taxon>
        <taxon>Sar</taxon>
        <taxon>Stramenopiles</taxon>
        <taxon>Ochrophyta</taxon>
        <taxon>Bacillariophyta</taxon>
        <taxon>Bacillariophyceae</taxon>
        <taxon>Bacillariophycidae</taxon>
        <taxon>Thalassiophysales</taxon>
        <taxon>Catenulaceae</taxon>
        <taxon>Amphora</taxon>
    </lineage>
</organism>
<keyword evidence="4" id="KW-0418">Kinase</keyword>
<evidence type="ECO:0000256" key="6">
    <source>
        <dbReference type="SAM" id="MobiDB-lite"/>
    </source>
</evidence>
<dbReference type="GO" id="GO:0005634">
    <property type="term" value="C:nucleus"/>
    <property type="evidence" value="ECO:0007669"/>
    <property type="project" value="TreeGrafter"/>
</dbReference>
<feature type="region of interest" description="Disordered" evidence="6">
    <location>
        <begin position="1"/>
        <end position="47"/>
    </location>
</feature>
<feature type="domain" description="Protein kinase" evidence="7">
    <location>
        <begin position="132"/>
        <end position="442"/>
    </location>
</feature>
<evidence type="ECO:0000256" key="3">
    <source>
        <dbReference type="ARBA" id="ARBA00022741"/>
    </source>
</evidence>
<keyword evidence="5" id="KW-0067">ATP-binding</keyword>
<dbReference type="SUPFAM" id="SSF56112">
    <property type="entry name" value="Protein kinase-like (PK-like)"/>
    <property type="match status" value="1"/>
</dbReference>
<dbReference type="PANTHER" id="PTHR24345">
    <property type="entry name" value="SERINE/THREONINE-PROTEIN KINASE PLK"/>
    <property type="match status" value="1"/>
</dbReference>
<keyword evidence="2" id="KW-0808">Transferase</keyword>
<evidence type="ECO:0000256" key="1">
    <source>
        <dbReference type="ARBA" id="ARBA00022527"/>
    </source>
</evidence>
<gene>
    <name evidence="8" type="ORF">ACOF00016_LOCUS3002</name>
</gene>
<dbReference type="CDD" id="cd00180">
    <property type="entry name" value="PKc"/>
    <property type="match status" value="1"/>
</dbReference>
<dbReference type="AlphaFoldDB" id="A0A7S3L2T9"/>
<dbReference type="PROSITE" id="PS50011">
    <property type="entry name" value="PROTEIN_KINASE_DOM"/>
    <property type="match status" value="1"/>
</dbReference>
<keyword evidence="1" id="KW-0723">Serine/threonine-protein kinase</keyword>
<name>A0A7S3L2T9_9STRA</name>
<dbReference type="EMBL" id="HBIM01003479">
    <property type="protein sequence ID" value="CAE0404916.1"/>
    <property type="molecule type" value="Transcribed_RNA"/>
</dbReference>
<dbReference type="GO" id="GO:0004674">
    <property type="term" value="F:protein serine/threonine kinase activity"/>
    <property type="evidence" value="ECO:0007669"/>
    <property type="project" value="UniProtKB-KW"/>
</dbReference>
<dbReference type="InterPro" id="IPR011009">
    <property type="entry name" value="Kinase-like_dom_sf"/>
</dbReference>
<dbReference type="InterPro" id="IPR000719">
    <property type="entry name" value="Prot_kinase_dom"/>
</dbReference>
<evidence type="ECO:0000256" key="4">
    <source>
        <dbReference type="ARBA" id="ARBA00022777"/>
    </source>
</evidence>
<keyword evidence="3" id="KW-0547">Nucleotide-binding</keyword>
<evidence type="ECO:0000256" key="2">
    <source>
        <dbReference type="ARBA" id="ARBA00022679"/>
    </source>
</evidence>
<proteinExistence type="predicted"/>
<protein>
    <recommendedName>
        <fullName evidence="7">Protein kinase domain-containing protein</fullName>
    </recommendedName>
</protein>
<feature type="compositionally biased region" description="Basic and acidic residues" evidence="6">
    <location>
        <begin position="1"/>
        <end position="16"/>
    </location>
</feature>
<accession>A0A7S3L2T9</accession>
<dbReference type="PROSITE" id="PS00109">
    <property type="entry name" value="PROTEIN_KINASE_TYR"/>
    <property type="match status" value="1"/>
</dbReference>
<evidence type="ECO:0000313" key="8">
    <source>
        <dbReference type="EMBL" id="CAE0404916.1"/>
    </source>
</evidence>
<dbReference type="GO" id="GO:0005524">
    <property type="term" value="F:ATP binding"/>
    <property type="evidence" value="ECO:0007669"/>
    <property type="project" value="UniProtKB-KW"/>
</dbReference>
<evidence type="ECO:0000256" key="5">
    <source>
        <dbReference type="ARBA" id="ARBA00022840"/>
    </source>
</evidence>
<dbReference type="Gene3D" id="1.10.510.10">
    <property type="entry name" value="Transferase(Phosphotransferase) domain 1"/>
    <property type="match status" value="1"/>
</dbReference>
<sequence length="447" mass="51157">MADRRPNNRDEPEPDNRRRRRGEQEPAFQADVQQQQQQQQQRELPIPVPSEADLSYADLLLSEAMDPVHEVFNPNLIPAVWEPQHAILWDHNGQALEDPNDPGGPPPIALVAASMNPGQAYAFLPTREPIELNHAPGWGQVRFAVVYPHHDSDPPNVFRAPDPHLGEPNYVAIKILNKAVVDRELSRGGRENPYKEICRYQELGDNVHVIRCEAMEDSERLYIITPRCRSFVDVVFGRQQTGLAPVTVHAYVLQLLRILVYLQQHDIHHRDLSPDNLFLLPNGQLVLVDFAMSLRIPRNTKTGRRALIRDQGNFGTPAWMAPEILLRLPFDGVGADLWCVTHIIYNLMVNDILFHRAWHADWSYRFFVLAGGLTNEGMNEQAIEVLQEIQQRGDARVQNDIVNRAQWHLAFPPVVRTLFRHLLQNAPHERWTLGQVLRSDYVVNGPE</sequence>
<dbReference type="Pfam" id="PF00069">
    <property type="entry name" value="Pkinase"/>
    <property type="match status" value="1"/>
</dbReference>
<reference evidence="8" key="1">
    <citation type="submission" date="2021-01" db="EMBL/GenBank/DDBJ databases">
        <authorList>
            <person name="Corre E."/>
            <person name="Pelletier E."/>
            <person name="Niang G."/>
            <person name="Scheremetjew M."/>
            <person name="Finn R."/>
            <person name="Kale V."/>
            <person name="Holt S."/>
            <person name="Cochrane G."/>
            <person name="Meng A."/>
            <person name="Brown T."/>
            <person name="Cohen L."/>
        </authorList>
    </citation>
    <scope>NUCLEOTIDE SEQUENCE</scope>
    <source>
        <strain evidence="8">CCMP127</strain>
    </source>
</reference>